<name>A0A921JYP2_9ACTN</name>
<dbReference type="GO" id="GO:0016787">
    <property type="term" value="F:hydrolase activity"/>
    <property type="evidence" value="ECO:0007669"/>
    <property type="project" value="UniProtKB-KW"/>
</dbReference>
<dbReference type="Pfam" id="PF00270">
    <property type="entry name" value="DEAD"/>
    <property type="match status" value="1"/>
</dbReference>
<dbReference type="FunFam" id="3.40.50.300:FF:000575">
    <property type="entry name" value="ATP-dependent helicase hrpA"/>
    <property type="match status" value="1"/>
</dbReference>
<evidence type="ECO:0000313" key="9">
    <source>
        <dbReference type="Proteomes" id="UP000776650"/>
    </source>
</evidence>
<keyword evidence="3 8" id="KW-0347">Helicase</keyword>
<feature type="domain" description="Helicase ATP-binding" evidence="6">
    <location>
        <begin position="99"/>
        <end position="262"/>
    </location>
</feature>
<dbReference type="EMBL" id="DYXM01000215">
    <property type="protein sequence ID" value="HJE91505.1"/>
    <property type="molecule type" value="Genomic_DNA"/>
</dbReference>
<dbReference type="InterPro" id="IPR001650">
    <property type="entry name" value="Helicase_C-like"/>
</dbReference>
<evidence type="ECO:0000259" key="7">
    <source>
        <dbReference type="PROSITE" id="PS51194"/>
    </source>
</evidence>
<sequence length="1320" mass="145723">MPAKSPRSSQRRSPARNAQRNPELNSKRSALLAELSGVTLLEEHRFSRRISKSTDPGELDAIAGEIAAASDKLSQRRETLPTVSYPESLPVSARREDIADAISNNQVVIIAGETGSGKTTQIPKICLELGRGVRGAIGHTQPRRLAARSVAARIAEELEVELGDEVGYAVRFDNRAGSTTAIKLLTDGLLLNEIRRDRLLRAYDTIIIDEAHERSLNIDFLLGYLASILPKRPDLKLIITSATIDPERFAEHFAGTDDAPAPIIEVSGRTFPVEVRYRPLVQELDDRTVEVDPMDGLCAAVAELLTEGSGDILVFLSGEQEIRDAEEAIKGRRFRDLEVFPLFSRLSAAEQNKAFRKHSKRRVVLATNIAETSVTVPGIHYVIDTGLARISRYSTRTKVQRLPIEPVSQASANQRKGRSGRVTEGICIRLYSEEDFDSRPEFTDPEILRTNLASVILQMADLGLGEVASFPFVDPPDSKAIKDGLSLLDELGALRTSTNGAPTLTKRGREIAALPLDPRLARMLLAGRDNGALAEVIVIVSALTVGDVRERPAEERDKAAAMHSRFRDKTSDFLGYLNVWRYVAEQRAELSGSAFRKMCKAEYLHWLRIREWQDLNRQLTTVCREHGWHAGSLTASDDDVHRSLLAGLLSSIGARKEDTREFAGPRGITFLIHPSSAVAKKPPKWIMASELVETSRLFARDVARIDPMWVEPLAEHMVKRNYSEPHWSSKQGSAMAYEKVTLLGLPVVEGRRILLSRVDPQLARELFVRHGLVDGDWTSRSVEVHANRELVERARELQTRARRADVVIDDEQLVSWYLERIPESVVSGRHFDSWIKSASKAEKAALTLSDSDVRGEGAVPSEADFPPQWKQGDLTFDLEYTYDPRSEADGVVVKISLAQLARVRPAGFEWLVPGLRAELYTELIRTLPKMYRRLATPAASFADLLVDDITPRKAPLAVSVSEALSARVGTTIPASEFHPEALPNHLRMRFEVIGADGSLVSSGYSLTELQQELSARSQDQLINSLVDDDGPFREWTAETIGDLPEEVSRDIGGVRAVAYPALVVESDGIHKTVCATPQKRSAAMSRAVIEMLRPGLVSTSQLLKGRPPAQRLALTQYPYGGMDALVADAVVVMIGRVLSSSGGAPLTASGFAKVRDSAKAEVPGGVARMIAQVLPALVILLDVQRSLMSMRDNELADELRAEIDFLVGRGFLARHARGRLEHLERHMTSIAARIKLAVDNPPKYDSLRARVVGIEDEVEEACSALTRRKGGARQSRELRWLLAEYRVSVYTQQLGTAGSISEKKIRQTIRALLSPSSGRP</sequence>
<evidence type="ECO:0000259" key="6">
    <source>
        <dbReference type="PROSITE" id="PS51192"/>
    </source>
</evidence>
<gene>
    <name evidence="8" type="primary">hrpA</name>
    <name evidence="8" type="ORF">K8V11_10900</name>
</gene>
<dbReference type="Gene3D" id="3.40.50.300">
    <property type="entry name" value="P-loop containing nucleotide triphosphate hydrolases"/>
    <property type="match status" value="2"/>
</dbReference>
<dbReference type="SUPFAM" id="SSF52540">
    <property type="entry name" value="P-loop containing nucleoside triphosphate hydrolases"/>
    <property type="match status" value="1"/>
</dbReference>
<dbReference type="EC" id="3.6.4.13" evidence="8"/>
<dbReference type="SMART" id="SM00382">
    <property type="entry name" value="AAA"/>
    <property type="match status" value="1"/>
</dbReference>
<dbReference type="SMART" id="SM00490">
    <property type="entry name" value="HELICc"/>
    <property type="match status" value="1"/>
</dbReference>
<dbReference type="NCBIfam" id="NF008348">
    <property type="entry name" value="PRK11131.1"/>
    <property type="match status" value="1"/>
</dbReference>
<dbReference type="Pfam" id="PF07717">
    <property type="entry name" value="OB_NTP_bind"/>
    <property type="match status" value="1"/>
</dbReference>
<dbReference type="InterPro" id="IPR011545">
    <property type="entry name" value="DEAD/DEAH_box_helicase_dom"/>
</dbReference>
<dbReference type="PROSITE" id="PS51194">
    <property type="entry name" value="HELICASE_CTER"/>
    <property type="match status" value="1"/>
</dbReference>
<reference evidence="8" key="1">
    <citation type="journal article" date="2021" name="PeerJ">
        <title>Extensive microbial diversity within the chicken gut microbiome revealed by metagenomics and culture.</title>
        <authorList>
            <person name="Gilroy R."/>
            <person name="Ravi A."/>
            <person name="Getino M."/>
            <person name="Pursley I."/>
            <person name="Horton D.L."/>
            <person name="Alikhan N.F."/>
            <person name="Baker D."/>
            <person name="Gharbi K."/>
            <person name="Hall N."/>
            <person name="Watson M."/>
            <person name="Adriaenssens E.M."/>
            <person name="Foster-Nyarko E."/>
            <person name="Jarju S."/>
            <person name="Secka A."/>
            <person name="Antonio M."/>
            <person name="Oren A."/>
            <person name="Chaudhuri R.R."/>
            <person name="La Ragione R."/>
            <person name="Hildebrand F."/>
            <person name="Pallen M.J."/>
        </authorList>
    </citation>
    <scope>NUCLEOTIDE SEQUENCE</scope>
    <source>
        <strain evidence="8">ChiGjej1B1-18357</strain>
    </source>
</reference>
<dbReference type="InterPro" id="IPR024590">
    <property type="entry name" value="HrpA_C"/>
</dbReference>
<dbReference type="Proteomes" id="UP000776650">
    <property type="component" value="Unassembled WGS sequence"/>
</dbReference>
<dbReference type="RefSeq" id="WP_303913936.1">
    <property type="nucleotide sequence ID" value="NZ_DYXM01000215.1"/>
</dbReference>
<accession>A0A921JYP2</accession>
<dbReference type="PROSITE" id="PS51192">
    <property type="entry name" value="HELICASE_ATP_BIND_1"/>
    <property type="match status" value="1"/>
</dbReference>
<dbReference type="GO" id="GO:0003724">
    <property type="term" value="F:RNA helicase activity"/>
    <property type="evidence" value="ECO:0007669"/>
    <property type="project" value="UniProtKB-EC"/>
</dbReference>
<dbReference type="InterPro" id="IPR003593">
    <property type="entry name" value="AAA+_ATPase"/>
</dbReference>
<dbReference type="InterPro" id="IPR010222">
    <property type="entry name" value="RNA_helicase_HrpA"/>
</dbReference>
<evidence type="ECO:0000256" key="4">
    <source>
        <dbReference type="ARBA" id="ARBA00022840"/>
    </source>
</evidence>
<evidence type="ECO:0000313" key="8">
    <source>
        <dbReference type="EMBL" id="HJE91505.1"/>
    </source>
</evidence>
<dbReference type="PANTHER" id="PTHR18934">
    <property type="entry name" value="ATP-DEPENDENT RNA HELICASE"/>
    <property type="match status" value="1"/>
</dbReference>
<dbReference type="FunFam" id="1.20.120.1080:FF:000005">
    <property type="entry name" value="ATP-dependent helicase HrpA"/>
    <property type="match status" value="1"/>
</dbReference>
<feature type="region of interest" description="Disordered" evidence="5">
    <location>
        <begin position="1"/>
        <end position="28"/>
    </location>
</feature>
<dbReference type="SMART" id="SM00847">
    <property type="entry name" value="HA2"/>
    <property type="match status" value="1"/>
</dbReference>
<keyword evidence="1" id="KW-0547">Nucleotide-binding</keyword>
<dbReference type="GO" id="GO:0005524">
    <property type="term" value="F:ATP binding"/>
    <property type="evidence" value="ECO:0007669"/>
    <property type="project" value="UniProtKB-KW"/>
</dbReference>
<dbReference type="InterPro" id="IPR011709">
    <property type="entry name" value="DEAD-box_helicase_OB_fold"/>
</dbReference>
<dbReference type="SMART" id="SM00487">
    <property type="entry name" value="DEXDc"/>
    <property type="match status" value="1"/>
</dbReference>
<organism evidence="8 9">
    <name type="scientific">Dietzia timorensis</name>
    <dbReference type="NCBI Taxonomy" id="499555"/>
    <lineage>
        <taxon>Bacteria</taxon>
        <taxon>Bacillati</taxon>
        <taxon>Actinomycetota</taxon>
        <taxon>Actinomycetes</taxon>
        <taxon>Mycobacteriales</taxon>
        <taxon>Dietziaceae</taxon>
        <taxon>Dietzia</taxon>
    </lineage>
</organism>
<dbReference type="Pfam" id="PF00271">
    <property type="entry name" value="Helicase_C"/>
    <property type="match status" value="1"/>
</dbReference>
<keyword evidence="2 8" id="KW-0378">Hydrolase</keyword>
<keyword evidence="4" id="KW-0067">ATP-binding</keyword>
<dbReference type="GO" id="GO:0003723">
    <property type="term" value="F:RNA binding"/>
    <property type="evidence" value="ECO:0007669"/>
    <property type="project" value="TreeGrafter"/>
</dbReference>
<evidence type="ECO:0000256" key="3">
    <source>
        <dbReference type="ARBA" id="ARBA00022806"/>
    </source>
</evidence>
<dbReference type="Pfam" id="PF11898">
    <property type="entry name" value="DUF3418"/>
    <property type="match status" value="1"/>
</dbReference>
<comment type="caution">
    <text evidence="8">The sequence shown here is derived from an EMBL/GenBank/DDBJ whole genome shotgun (WGS) entry which is preliminary data.</text>
</comment>
<dbReference type="InterPro" id="IPR014001">
    <property type="entry name" value="Helicase_ATP-bd"/>
</dbReference>
<evidence type="ECO:0000256" key="2">
    <source>
        <dbReference type="ARBA" id="ARBA00022801"/>
    </source>
</evidence>
<reference evidence="8" key="2">
    <citation type="submission" date="2021-09" db="EMBL/GenBank/DDBJ databases">
        <authorList>
            <person name="Gilroy R."/>
        </authorList>
    </citation>
    <scope>NUCLEOTIDE SEQUENCE</scope>
    <source>
        <strain evidence="8">ChiGjej1B1-18357</strain>
    </source>
</reference>
<dbReference type="Pfam" id="PF21010">
    <property type="entry name" value="HA2_C"/>
    <property type="match status" value="1"/>
</dbReference>
<protein>
    <submittedName>
        <fullName evidence="8">ATP-dependent RNA helicase HrpA</fullName>
        <ecNumber evidence="8">3.6.4.13</ecNumber>
    </submittedName>
</protein>
<dbReference type="Gene3D" id="1.20.120.1080">
    <property type="match status" value="1"/>
</dbReference>
<evidence type="ECO:0000256" key="1">
    <source>
        <dbReference type="ARBA" id="ARBA00022741"/>
    </source>
</evidence>
<feature type="domain" description="Helicase C-terminal" evidence="7">
    <location>
        <begin position="296"/>
        <end position="463"/>
    </location>
</feature>
<dbReference type="CDD" id="cd18791">
    <property type="entry name" value="SF2_C_RHA"/>
    <property type="match status" value="1"/>
</dbReference>
<dbReference type="PANTHER" id="PTHR18934:SF99">
    <property type="entry name" value="ATP-DEPENDENT RNA HELICASE DHX37-RELATED"/>
    <property type="match status" value="1"/>
</dbReference>
<dbReference type="InterPro" id="IPR007502">
    <property type="entry name" value="Helicase-assoc_dom"/>
</dbReference>
<proteinExistence type="predicted"/>
<dbReference type="NCBIfam" id="TIGR01967">
    <property type="entry name" value="DEAH_box_HrpA"/>
    <property type="match status" value="1"/>
</dbReference>
<dbReference type="InterPro" id="IPR027417">
    <property type="entry name" value="P-loop_NTPase"/>
</dbReference>
<evidence type="ECO:0000256" key="5">
    <source>
        <dbReference type="SAM" id="MobiDB-lite"/>
    </source>
</evidence>